<dbReference type="InterPro" id="IPR010730">
    <property type="entry name" value="HET"/>
</dbReference>
<protein>
    <submittedName>
        <fullName evidence="2">HET-domain-containing</fullName>
    </submittedName>
</protein>
<feature type="domain" description="Heterokaryon incompatibility" evidence="1">
    <location>
        <begin position="333"/>
        <end position="509"/>
    </location>
</feature>
<organism evidence="2 3">
    <name type="scientific">Fusarium albosuccineum</name>
    <dbReference type="NCBI Taxonomy" id="1237068"/>
    <lineage>
        <taxon>Eukaryota</taxon>
        <taxon>Fungi</taxon>
        <taxon>Dikarya</taxon>
        <taxon>Ascomycota</taxon>
        <taxon>Pezizomycotina</taxon>
        <taxon>Sordariomycetes</taxon>
        <taxon>Hypocreomycetidae</taxon>
        <taxon>Hypocreales</taxon>
        <taxon>Nectriaceae</taxon>
        <taxon>Fusarium</taxon>
        <taxon>Fusarium decemcellulare species complex</taxon>
    </lineage>
</organism>
<sequence>MDLPPCSQIRNINPSPINFSHHYSLNFSKPTTPQVIALILLALTGSSLAGKHHNCGCNVRGQYNVALSQATCALWGSSQIHTRFDGYSCIDKGSGRGIDGQPWENTCKQAWDINFGGNKDDVLEQEMLCAVCMSMFLGPGKGNHHKYIDDVEDASENGCYICFYLLFQLRQRNHETLGLRRSLAPLVPQVHSLFEYSFDSSFLSVGPPDASIRVWFRLESGEYDTTNHRNYLESAKKDLSEGNQCKVRDDGLRGSNPPVSNTGDAAALDYAKDSLKNCVMNHDGCRDAISALASPETLTSEEPWHPGRLIDCSIADDRLHLIRGEDLESPEPFATLSYCWGKEKFFALSLENEQEALSGTIPLTKLPLGFREAIMLCSILDIKYIWIDSICIIQSGDRGKDWESHAREMSKIYALGFLNIAAEHASNPSKGLFINRYLHPPLVVAPSGELGEKIRETMRESQRSRTRGNSDNANLPDQVYRIEEGQPYFNAKKAIHHTKLSTRGWVMQELYLSRRTLHFTQRRIAWSCCHESTVEGDGKRGPNCLERLTPPLIQRSEHSDIAWNWWLDRVEEYSQRQLSFPEKDTLIAIAGIARIFNSERQLEYLAGMFRPHLHWALLWRLRPTENSGRMNPVQLRESKHFRSQGVPSWSWASVNFPIMARITHLAPLPEATPLVNIKHAEVELCDPSNPYGQVRGGKIELEGYLGLKENFSKYREANHDGRYDQGGKPVWHLPLIWVGTEKWVTRLNGLLIQEDEVSGAFYRVGVFRCDDEDLANSIIDKTCQTRRITLI</sequence>
<dbReference type="PANTHER" id="PTHR33112:SF15">
    <property type="entry name" value="HETEROKARYON INCOMPATIBILITY DOMAIN-CONTAINING PROTEIN"/>
    <property type="match status" value="1"/>
</dbReference>
<comment type="caution">
    <text evidence="2">The sequence shown here is derived from an EMBL/GenBank/DDBJ whole genome shotgun (WGS) entry which is preliminary data.</text>
</comment>
<gene>
    <name evidence="2" type="ORF">FALBO_14569</name>
</gene>
<proteinExistence type="predicted"/>
<evidence type="ECO:0000259" key="1">
    <source>
        <dbReference type="Pfam" id="PF06985"/>
    </source>
</evidence>
<keyword evidence="3" id="KW-1185">Reference proteome</keyword>
<dbReference type="Pfam" id="PF06985">
    <property type="entry name" value="HET"/>
    <property type="match status" value="1"/>
</dbReference>
<dbReference type="OrthoDB" id="5362512at2759"/>
<dbReference type="PANTHER" id="PTHR33112">
    <property type="entry name" value="DOMAIN PROTEIN, PUTATIVE-RELATED"/>
    <property type="match status" value="1"/>
</dbReference>
<dbReference type="Proteomes" id="UP000554235">
    <property type="component" value="Unassembled WGS sequence"/>
</dbReference>
<evidence type="ECO:0000313" key="3">
    <source>
        <dbReference type="Proteomes" id="UP000554235"/>
    </source>
</evidence>
<accession>A0A8H4L085</accession>
<dbReference type="EMBL" id="JAADYS010002381">
    <property type="protein sequence ID" value="KAF4458683.1"/>
    <property type="molecule type" value="Genomic_DNA"/>
</dbReference>
<dbReference type="AlphaFoldDB" id="A0A8H4L085"/>
<reference evidence="2 3" key="1">
    <citation type="submission" date="2020-01" db="EMBL/GenBank/DDBJ databases">
        <title>Identification and distribution of gene clusters putatively required for synthesis of sphingolipid metabolism inhibitors in phylogenetically diverse species of the filamentous fungus Fusarium.</title>
        <authorList>
            <person name="Kim H.-S."/>
            <person name="Busman M."/>
            <person name="Brown D.W."/>
            <person name="Divon H."/>
            <person name="Uhlig S."/>
            <person name="Proctor R.H."/>
        </authorList>
    </citation>
    <scope>NUCLEOTIDE SEQUENCE [LARGE SCALE GENOMIC DNA]</scope>
    <source>
        <strain evidence="2 3">NRRL 20459</strain>
    </source>
</reference>
<name>A0A8H4L085_9HYPO</name>
<evidence type="ECO:0000313" key="2">
    <source>
        <dbReference type="EMBL" id="KAF4458683.1"/>
    </source>
</evidence>